<keyword evidence="5" id="KW-0489">Methyltransferase</keyword>
<dbReference type="PANTHER" id="PTHR12714:SF9">
    <property type="entry name" value="PROTEIN-S-ISOPRENYLCYSTEINE O-METHYLTRANSFERASE"/>
    <property type="match status" value="1"/>
</dbReference>
<comment type="similarity">
    <text evidence="5">Belongs to the class VI-like SAM-binding methyltransferase superfamily. Isoprenylcysteine carboxyl methyltransferase family.</text>
</comment>
<keyword evidence="5" id="KW-0949">S-adenosyl-L-methionine</keyword>
<dbReference type="Proteomes" id="UP000037035">
    <property type="component" value="Unassembled WGS sequence"/>
</dbReference>
<dbReference type="PANTHER" id="PTHR12714">
    <property type="entry name" value="PROTEIN-S ISOPRENYLCYSTEINE O-METHYLTRANSFERASE"/>
    <property type="match status" value="1"/>
</dbReference>
<dbReference type="GO" id="GO:0005789">
    <property type="term" value="C:endoplasmic reticulum membrane"/>
    <property type="evidence" value="ECO:0007669"/>
    <property type="project" value="UniProtKB-SubCell"/>
</dbReference>
<organism evidence="6 7">
    <name type="scientific">Puccinia sorghi</name>
    <dbReference type="NCBI Taxonomy" id="27349"/>
    <lineage>
        <taxon>Eukaryota</taxon>
        <taxon>Fungi</taxon>
        <taxon>Dikarya</taxon>
        <taxon>Basidiomycota</taxon>
        <taxon>Pucciniomycotina</taxon>
        <taxon>Pucciniomycetes</taxon>
        <taxon>Pucciniales</taxon>
        <taxon>Pucciniaceae</taxon>
        <taxon>Puccinia</taxon>
    </lineage>
</organism>
<dbReference type="GO" id="GO:0004671">
    <property type="term" value="F:protein C-terminal S-isoprenylcysteine carboxyl O-methyltransferase activity"/>
    <property type="evidence" value="ECO:0007669"/>
    <property type="project" value="UniProtKB-EC"/>
</dbReference>
<gene>
    <name evidence="6" type="ORF">VP01_13299g1</name>
</gene>
<feature type="transmembrane region" description="Helical" evidence="5">
    <location>
        <begin position="103"/>
        <end position="131"/>
    </location>
</feature>
<proteinExistence type="inferred from homology"/>
<dbReference type="GO" id="GO:0032259">
    <property type="term" value="P:methylation"/>
    <property type="evidence" value="ECO:0007669"/>
    <property type="project" value="UniProtKB-KW"/>
</dbReference>
<keyword evidence="2 5" id="KW-0812">Transmembrane</keyword>
<keyword evidence="5" id="KW-0808">Transferase</keyword>
<evidence type="ECO:0000256" key="4">
    <source>
        <dbReference type="ARBA" id="ARBA00023136"/>
    </source>
</evidence>
<dbReference type="OrthoDB" id="422086at2759"/>
<dbReference type="AlphaFoldDB" id="A0A0L6VMJ4"/>
<reference evidence="6 7" key="1">
    <citation type="submission" date="2015-08" db="EMBL/GenBank/DDBJ databases">
        <title>Next Generation Sequencing and Analysis of the Genome of Puccinia sorghi L Schw, the Causal Agent of Maize Common Rust.</title>
        <authorList>
            <person name="Rochi L."/>
            <person name="Burguener G."/>
            <person name="Darino M."/>
            <person name="Turjanski A."/>
            <person name="Kreff E."/>
            <person name="Dieguez M.J."/>
            <person name="Sacco F."/>
        </authorList>
    </citation>
    <scope>NUCLEOTIDE SEQUENCE [LARGE SCALE GENOMIC DNA]</scope>
    <source>
        <strain evidence="6 7">RO10H11247</strain>
    </source>
</reference>
<comment type="catalytic activity">
    <reaction evidence="5">
        <text>[protein]-C-terminal S-[(2E,6E)-farnesyl]-L-cysteine + S-adenosyl-L-methionine = [protein]-C-terminal S-[(2E,6E)-farnesyl]-L-cysteine methyl ester + S-adenosyl-L-homocysteine</text>
        <dbReference type="Rhea" id="RHEA:21672"/>
        <dbReference type="Rhea" id="RHEA-COMP:12125"/>
        <dbReference type="Rhea" id="RHEA-COMP:12126"/>
        <dbReference type="ChEBI" id="CHEBI:57856"/>
        <dbReference type="ChEBI" id="CHEBI:59789"/>
        <dbReference type="ChEBI" id="CHEBI:90510"/>
        <dbReference type="ChEBI" id="CHEBI:90511"/>
        <dbReference type="EC" id="2.1.1.100"/>
    </reaction>
</comment>
<dbReference type="STRING" id="27349.A0A0L6VMJ4"/>
<keyword evidence="3 5" id="KW-1133">Transmembrane helix</keyword>
<evidence type="ECO:0000256" key="1">
    <source>
        <dbReference type="ARBA" id="ARBA00004141"/>
    </source>
</evidence>
<keyword evidence="7" id="KW-1185">Reference proteome</keyword>
<protein>
    <recommendedName>
        <fullName evidence="5">Protein-S-isoprenylcysteine O-methyltransferase</fullName>
        <ecNumber evidence="5">2.1.1.100</ecNumber>
    </recommendedName>
</protein>
<evidence type="ECO:0000313" key="6">
    <source>
        <dbReference type="EMBL" id="KNZ61978.1"/>
    </source>
</evidence>
<dbReference type="EC" id="2.1.1.100" evidence="5"/>
<keyword evidence="4 5" id="KW-0472">Membrane</keyword>
<comment type="caution">
    <text evidence="5">Lacks conserved residue(s) required for the propagation of feature annotation.</text>
</comment>
<dbReference type="InterPro" id="IPR007269">
    <property type="entry name" value="ICMT_MeTrfase"/>
</dbReference>
<name>A0A0L6VMJ4_9BASI</name>
<evidence type="ECO:0000256" key="2">
    <source>
        <dbReference type="ARBA" id="ARBA00022692"/>
    </source>
</evidence>
<comment type="caution">
    <text evidence="6">The sequence shown here is derived from an EMBL/GenBank/DDBJ whole genome shotgun (WGS) entry which is preliminary data.</text>
</comment>
<dbReference type="EMBL" id="LAVV01003664">
    <property type="protein sequence ID" value="KNZ61978.1"/>
    <property type="molecule type" value="Genomic_DNA"/>
</dbReference>
<keyword evidence="5" id="KW-0256">Endoplasmic reticulum</keyword>
<feature type="non-terminal residue" evidence="6">
    <location>
        <position position="1"/>
    </location>
</feature>
<accession>A0A0L6VMJ4</accession>
<sequence>FLLNNGASYWYAQIFCVVEYVMREKYFRDNVIGSALRVIDWRVLRNVGIGMTVCGQVVRTLAMVTAAQSFNHQVSTHVSKQPDHILVTHGIYRFLRHPSYFGFFWWSIGLQLFLNNSLAAVLFTNVLWSFFHRRIQ</sequence>
<dbReference type="Pfam" id="PF04140">
    <property type="entry name" value="ICMT"/>
    <property type="match status" value="1"/>
</dbReference>
<feature type="non-terminal residue" evidence="6">
    <location>
        <position position="136"/>
    </location>
</feature>
<dbReference type="VEuPathDB" id="FungiDB:VP01_13299g1"/>
<dbReference type="Gene3D" id="1.20.120.1630">
    <property type="match status" value="1"/>
</dbReference>
<evidence type="ECO:0000256" key="3">
    <source>
        <dbReference type="ARBA" id="ARBA00022989"/>
    </source>
</evidence>
<comment type="subcellular location">
    <subcellularLocation>
        <location evidence="5">Endoplasmic reticulum membrane</location>
        <topology evidence="5">Multi-pass membrane protein</topology>
    </subcellularLocation>
    <subcellularLocation>
        <location evidence="1">Membrane</location>
        <topology evidence="1">Multi-pass membrane protein</topology>
    </subcellularLocation>
</comment>
<evidence type="ECO:0000313" key="7">
    <source>
        <dbReference type="Proteomes" id="UP000037035"/>
    </source>
</evidence>
<evidence type="ECO:0000256" key="5">
    <source>
        <dbReference type="RuleBase" id="RU362022"/>
    </source>
</evidence>